<dbReference type="eggNOG" id="ENOG502RX0S">
    <property type="taxonomic scope" value="Eukaryota"/>
</dbReference>
<dbReference type="InParanoid" id="B8CDW0"/>
<evidence type="ECO:0000313" key="3">
    <source>
        <dbReference type="Proteomes" id="UP000001449"/>
    </source>
</evidence>
<dbReference type="EMBL" id="CM000651">
    <property type="protein sequence ID" value="EED88275.1"/>
    <property type="molecule type" value="Genomic_DNA"/>
</dbReference>
<name>B8CDW0_THAPS</name>
<protein>
    <submittedName>
        <fullName evidence="2">Uncharacterized protein</fullName>
    </submittedName>
</protein>
<feature type="signal peptide" evidence="1">
    <location>
        <begin position="1"/>
        <end position="25"/>
    </location>
</feature>
<dbReference type="AlphaFoldDB" id="B8CDW0"/>
<dbReference type="RefSeq" id="XP_002294441.1">
    <property type="nucleotide sequence ID" value="XM_002294405.1"/>
</dbReference>
<dbReference type="Proteomes" id="UP000001449">
    <property type="component" value="Chromosome 17"/>
</dbReference>
<dbReference type="PaxDb" id="35128-Thaps10560"/>
<reference evidence="2 3" key="1">
    <citation type="journal article" date="2004" name="Science">
        <title>The genome of the diatom Thalassiosira pseudonana: ecology, evolution, and metabolism.</title>
        <authorList>
            <person name="Armbrust E.V."/>
            <person name="Berges J.A."/>
            <person name="Bowler C."/>
            <person name="Green B.R."/>
            <person name="Martinez D."/>
            <person name="Putnam N.H."/>
            <person name="Zhou S."/>
            <person name="Allen A.E."/>
            <person name="Apt K.E."/>
            <person name="Bechner M."/>
            <person name="Brzezinski M.A."/>
            <person name="Chaal B.K."/>
            <person name="Chiovitti A."/>
            <person name="Davis A.K."/>
            <person name="Demarest M.S."/>
            <person name="Detter J.C."/>
            <person name="Glavina T."/>
            <person name="Goodstein D."/>
            <person name="Hadi M.Z."/>
            <person name="Hellsten U."/>
            <person name="Hildebrand M."/>
            <person name="Jenkins B.D."/>
            <person name="Jurka J."/>
            <person name="Kapitonov V.V."/>
            <person name="Kroger N."/>
            <person name="Lau W.W."/>
            <person name="Lane T.W."/>
            <person name="Larimer F.W."/>
            <person name="Lippmeier J.C."/>
            <person name="Lucas S."/>
            <person name="Medina M."/>
            <person name="Montsant A."/>
            <person name="Obornik M."/>
            <person name="Parker M.S."/>
            <person name="Palenik B."/>
            <person name="Pazour G.J."/>
            <person name="Richardson P.M."/>
            <person name="Rynearson T.A."/>
            <person name="Saito M.A."/>
            <person name="Schwartz D.C."/>
            <person name="Thamatrakoln K."/>
            <person name="Valentin K."/>
            <person name="Vardi A."/>
            <person name="Wilkerson F.P."/>
            <person name="Rokhsar D.S."/>
        </authorList>
    </citation>
    <scope>NUCLEOTIDE SEQUENCE [LARGE SCALE GENOMIC DNA]</scope>
    <source>
        <strain evidence="2 3">CCMP1335</strain>
    </source>
</reference>
<evidence type="ECO:0000313" key="2">
    <source>
        <dbReference type="EMBL" id="EED88275.1"/>
    </source>
</evidence>
<dbReference type="HOGENOM" id="CLU_898604_0_0_1"/>
<gene>
    <name evidence="2" type="ORF">THAPSDRAFT_10560</name>
</gene>
<sequence length="310" mass="33408">MANQRPLCLLLLLLTLTLHPTPITARRGALVRDGMSSKAAYDNPLLGQAGDITMDSDVLAITGRCANWCVDGLNDLDLDRLGGGGSSGECREICREILTKDVMKKPLHVTFRSKTLAGGKRPNWMRATAVLGNPKLKSALPLRAVWTCSNPDADTSMTYEELNSSGRSIKKEIGKNVLQDSYEDCLKRLYGKYVELEVLLPKNKKSSGRSTFVNRGGAPPSIVYRVPINSGHVNPFGMTSKSRATVTLYPNGRTLAAANASGPNAANVPKDLAIQLGMTNVHIPLGPGLVDPGWAKGKKLFWKGRSVGLV</sequence>
<feature type="chain" id="PRO_5002869797" evidence="1">
    <location>
        <begin position="26"/>
        <end position="310"/>
    </location>
</feature>
<dbReference type="GeneID" id="7450336"/>
<reference evidence="2 3" key="2">
    <citation type="journal article" date="2008" name="Nature">
        <title>The Phaeodactylum genome reveals the evolutionary history of diatom genomes.</title>
        <authorList>
            <person name="Bowler C."/>
            <person name="Allen A.E."/>
            <person name="Badger J.H."/>
            <person name="Grimwood J."/>
            <person name="Jabbari K."/>
            <person name="Kuo A."/>
            <person name="Maheswari U."/>
            <person name="Martens C."/>
            <person name="Maumus F."/>
            <person name="Otillar R.P."/>
            <person name="Rayko E."/>
            <person name="Salamov A."/>
            <person name="Vandepoele K."/>
            <person name="Beszteri B."/>
            <person name="Gruber A."/>
            <person name="Heijde M."/>
            <person name="Katinka M."/>
            <person name="Mock T."/>
            <person name="Valentin K."/>
            <person name="Verret F."/>
            <person name="Berges J.A."/>
            <person name="Brownlee C."/>
            <person name="Cadoret J.P."/>
            <person name="Chiovitti A."/>
            <person name="Choi C.J."/>
            <person name="Coesel S."/>
            <person name="De Martino A."/>
            <person name="Detter J.C."/>
            <person name="Durkin C."/>
            <person name="Falciatore A."/>
            <person name="Fournet J."/>
            <person name="Haruta M."/>
            <person name="Huysman M.J."/>
            <person name="Jenkins B.D."/>
            <person name="Jiroutova K."/>
            <person name="Jorgensen R.E."/>
            <person name="Joubert Y."/>
            <person name="Kaplan A."/>
            <person name="Kroger N."/>
            <person name="Kroth P.G."/>
            <person name="La Roche J."/>
            <person name="Lindquist E."/>
            <person name="Lommer M."/>
            <person name="Martin-Jezequel V."/>
            <person name="Lopez P.J."/>
            <person name="Lucas S."/>
            <person name="Mangogna M."/>
            <person name="McGinnis K."/>
            <person name="Medlin L.K."/>
            <person name="Montsant A."/>
            <person name="Oudot-Le Secq M.P."/>
            <person name="Napoli C."/>
            <person name="Obornik M."/>
            <person name="Parker M.S."/>
            <person name="Petit J.L."/>
            <person name="Porcel B.M."/>
            <person name="Poulsen N."/>
            <person name="Robison M."/>
            <person name="Rychlewski L."/>
            <person name="Rynearson T.A."/>
            <person name="Schmutz J."/>
            <person name="Shapiro H."/>
            <person name="Siaut M."/>
            <person name="Stanley M."/>
            <person name="Sussman M.R."/>
            <person name="Taylor A.R."/>
            <person name="Vardi A."/>
            <person name="von Dassow P."/>
            <person name="Vyverman W."/>
            <person name="Willis A."/>
            <person name="Wyrwicz L.S."/>
            <person name="Rokhsar D.S."/>
            <person name="Weissenbach J."/>
            <person name="Armbrust E.V."/>
            <person name="Green B.R."/>
            <person name="Van de Peer Y."/>
            <person name="Grigoriev I.V."/>
        </authorList>
    </citation>
    <scope>NUCLEOTIDE SEQUENCE [LARGE SCALE GENOMIC DNA]</scope>
    <source>
        <strain evidence="2 3">CCMP1335</strain>
    </source>
</reference>
<keyword evidence="1" id="KW-0732">Signal</keyword>
<organism evidence="2 3">
    <name type="scientific">Thalassiosira pseudonana</name>
    <name type="common">Marine diatom</name>
    <name type="synonym">Cyclotella nana</name>
    <dbReference type="NCBI Taxonomy" id="35128"/>
    <lineage>
        <taxon>Eukaryota</taxon>
        <taxon>Sar</taxon>
        <taxon>Stramenopiles</taxon>
        <taxon>Ochrophyta</taxon>
        <taxon>Bacillariophyta</taxon>
        <taxon>Coscinodiscophyceae</taxon>
        <taxon>Thalassiosirophycidae</taxon>
        <taxon>Thalassiosirales</taxon>
        <taxon>Thalassiosiraceae</taxon>
        <taxon>Thalassiosira</taxon>
    </lineage>
</organism>
<proteinExistence type="predicted"/>
<keyword evidence="3" id="KW-1185">Reference proteome</keyword>
<dbReference type="KEGG" id="tps:THAPSDRAFT_10560"/>
<accession>B8CDW0</accession>
<evidence type="ECO:0000256" key="1">
    <source>
        <dbReference type="SAM" id="SignalP"/>
    </source>
</evidence>